<feature type="region of interest" description="Disordered" evidence="9">
    <location>
        <begin position="1268"/>
        <end position="1351"/>
    </location>
</feature>
<evidence type="ECO:0000256" key="8">
    <source>
        <dbReference type="ARBA" id="ARBA00023319"/>
    </source>
</evidence>
<dbReference type="EnsemblMetazoa" id="SMAR011796-RA">
    <property type="protein sequence ID" value="SMAR011796-PA"/>
    <property type="gene ID" value="SMAR011796"/>
</dbReference>
<dbReference type="SUPFAM" id="SSF49265">
    <property type="entry name" value="Fibronectin type III"/>
    <property type="match status" value="2"/>
</dbReference>
<dbReference type="Pfam" id="PF07679">
    <property type="entry name" value="I-set"/>
    <property type="match status" value="3"/>
</dbReference>
<feature type="region of interest" description="Disordered" evidence="9">
    <location>
        <begin position="979"/>
        <end position="1018"/>
    </location>
</feature>
<evidence type="ECO:0000259" key="11">
    <source>
        <dbReference type="PROSITE" id="PS50835"/>
    </source>
</evidence>
<keyword evidence="7" id="KW-1015">Disulfide bond</keyword>
<dbReference type="PANTHER" id="PTHR44170:SF60">
    <property type="entry name" value="ROUNDABOUT HOMOLOG 1"/>
    <property type="match status" value="1"/>
</dbReference>
<feature type="domain" description="Fibronectin type-III" evidence="12">
    <location>
        <begin position="633"/>
        <end position="728"/>
    </location>
</feature>
<evidence type="ECO:0000256" key="6">
    <source>
        <dbReference type="ARBA" id="ARBA00023136"/>
    </source>
</evidence>
<dbReference type="FunFam" id="2.60.40.10:FF:000026">
    <property type="entry name" value="roundabout homolog 2 isoform X1"/>
    <property type="match status" value="1"/>
</dbReference>
<dbReference type="PANTHER" id="PTHR44170">
    <property type="entry name" value="PROTEIN SIDEKICK"/>
    <property type="match status" value="1"/>
</dbReference>
<dbReference type="GO" id="GO:0009653">
    <property type="term" value="P:anatomical structure morphogenesis"/>
    <property type="evidence" value="ECO:0007669"/>
    <property type="project" value="UniProtKB-ARBA"/>
</dbReference>
<feature type="compositionally biased region" description="Polar residues" evidence="9">
    <location>
        <begin position="1342"/>
        <end position="1351"/>
    </location>
</feature>
<feature type="domain" description="Ig-like" evidence="11">
    <location>
        <begin position="315"/>
        <end position="407"/>
    </location>
</feature>
<dbReference type="GO" id="GO:0016020">
    <property type="term" value="C:membrane"/>
    <property type="evidence" value="ECO:0007669"/>
    <property type="project" value="UniProtKB-SubCell"/>
</dbReference>
<feature type="domain" description="Fibronectin type-III" evidence="12">
    <location>
        <begin position="524"/>
        <end position="614"/>
    </location>
</feature>
<evidence type="ECO:0000313" key="14">
    <source>
        <dbReference type="Proteomes" id="UP000014500"/>
    </source>
</evidence>
<evidence type="ECO:0000256" key="4">
    <source>
        <dbReference type="ARBA" id="ARBA00022737"/>
    </source>
</evidence>
<feature type="compositionally biased region" description="Polar residues" evidence="9">
    <location>
        <begin position="1319"/>
        <end position="1328"/>
    </location>
</feature>
<feature type="compositionally biased region" description="Polar residues" evidence="9">
    <location>
        <begin position="1290"/>
        <end position="1303"/>
    </location>
</feature>
<keyword evidence="3" id="KW-0732">Signal</keyword>
<feature type="transmembrane region" description="Helical" evidence="10">
    <location>
        <begin position="851"/>
        <end position="873"/>
    </location>
</feature>
<reference evidence="14" key="1">
    <citation type="submission" date="2011-05" db="EMBL/GenBank/DDBJ databases">
        <authorList>
            <person name="Richards S.R."/>
            <person name="Qu J."/>
            <person name="Jiang H."/>
            <person name="Jhangiani S.N."/>
            <person name="Agravi P."/>
            <person name="Goodspeed R."/>
            <person name="Gross S."/>
            <person name="Mandapat C."/>
            <person name="Jackson L."/>
            <person name="Mathew T."/>
            <person name="Pu L."/>
            <person name="Thornton R."/>
            <person name="Saada N."/>
            <person name="Wilczek-Boney K.B."/>
            <person name="Lee S."/>
            <person name="Kovar C."/>
            <person name="Wu Y."/>
            <person name="Scherer S.E."/>
            <person name="Worley K.C."/>
            <person name="Muzny D.M."/>
            <person name="Gibbs R."/>
        </authorList>
    </citation>
    <scope>NUCLEOTIDE SEQUENCE</scope>
    <source>
        <strain evidence="14">Brora</strain>
    </source>
</reference>
<keyword evidence="2 10" id="KW-0812">Transmembrane</keyword>
<evidence type="ECO:0000256" key="10">
    <source>
        <dbReference type="SAM" id="Phobius"/>
    </source>
</evidence>
<dbReference type="PhylomeDB" id="T1JDC0"/>
<feature type="domain" description="Ig-like" evidence="11">
    <location>
        <begin position="133"/>
        <end position="221"/>
    </location>
</feature>
<dbReference type="FunFam" id="2.60.40.10:FF:000053">
    <property type="entry name" value="Roundabout guidance receptor 1"/>
    <property type="match status" value="1"/>
</dbReference>
<dbReference type="Gene3D" id="2.60.40.10">
    <property type="entry name" value="Immunoglobulins"/>
    <property type="match status" value="8"/>
</dbReference>
<dbReference type="Proteomes" id="UP000014500">
    <property type="component" value="Unassembled WGS sequence"/>
</dbReference>
<dbReference type="InterPro" id="IPR003598">
    <property type="entry name" value="Ig_sub2"/>
</dbReference>
<dbReference type="GO" id="GO:0030154">
    <property type="term" value="P:cell differentiation"/>
    <property type="evidence" value="ECO:0007669"/>
    <property type="project" value="UniProtKB-ARBA"/>
</dbReference>
<dbReference type="eggNOG" id="KOG4222">
    <property type="taxonomic scope" value="Eukaryota"/>
</dbReference>
<proteinExistence type="predicted"/>
<dbReference type="SMART" id="SM00060">
    <property type="entry name" value="FN3"/>
    <property type="match status" value="3"/>
</dbReference>
<feature type="compositionally biased region" description="Polar residues" evidence="9">
    <location>
        <begin position="1058"/>
        <end position="1084"/>
    </location>
</feature>
<dbReference type="FunFam" id="2.60.40.10:FF:000008">
    <property type="entry name" value="roundabout homolog 2 isoform X2"/>
    <property type="match status" value="2"/>
</dbReference>
<dbReference type="GO" id="GO:0007399">
    <property type="term" value="P:nervous system development"/>
    <property type="evidence" value="ECO:0007669"/>
    <property type="project" value="UniProtKB-ARBA"/>
</dbReference>
<dbReference type="Pfam" id="PF13927">
    <property type="entry name" value="Ig_3"/>
    <property type="match status" value="2"/>
</dbReference>
<comment type="subcellular location">
    <subcellularLocation>
        <location evidence="1">Membrane</location>
        <topology evidence="1">Single-pass membrane protein</topology>
    </subcellularLocation>
</comment>
<evidence type="ECO:0000313" key="13">
    <source>
        <dbReference type="EnsemblMetazoa" id="SMAR011796-PA"/>
    </source>
</evidence>
<dbReference type="GO" id="GO:0098609">
    <property type="term" value="P:cell-cell adhesion"/>
    <property type="evidence" value="ECO:0007669"/>
    <property type="project" value="TreeGrafter"/>
</dbReference>
<evidence type="ECO:0000256" key="7">
    <source>
        <dbReference type="ARBA" id="ARBA00023157"/>
    </source>
</evidence>
<dbReference type="SMART" id="SM00406">
    <property type="entry name" value="IGv"/>
    <property type="match status" value="3"/>
</dbReference>
<dbReference type="STRING" id="126957.T1JDC0"/>
<dbReference type="FunFam" id="2.60.40.10:FF:000189">
    <property type="entry name" value="Neogenin isoform 3"/>
    <property type="match status" value="1"/>
</dbReference>
<evidence type="ECO:0000259" key="12">
    <source>
        <dbReference type="PROSITE" id="PS50853"/>
    </source>
</evidence>
<protein>
    <recommendedName>
        <fullName evidence="15">Roundabout</fullName>
    </recommendedName>
</protein>
<dbReference type="InterPro" id="IPR036116">
    <property type="entry name" value="FN3_sf"/>
</dbReference>
<keyword evidence="4" id="KW-0677">Repeat</keyword>
<dbReference type="InterPro" id="IPR013783">
    <property type="entry name" value="Ig-like_fold"/>
</dbReference>
<dbReference type="InterPro" id="IPR036179">
    <property type="entry name" value="Ig-like_dom_sf"/>
</dbReference>
<keyword evidence="6 10" id="KW-0472">Membrane</keyword>
<dbReference type="InterPro" id="IPR003961">
    <property type="entry name" value="FN3_dom"/>
</dbReference>
<dbReference type="SMART" id="SM00408">
    <property type="entry name" value="IGc2"/>
    <property type="match status" value="5"/>
</dbReference>
<feature type="domain" description="Ig-like" evidence="11">
    <location>
        <begin position="226"/>
        <end position="310"/>
    </location>
</feature>
<feature type="region of interest" description="Disordered" evidence="9">
    <location>
        <begin position="1054"/>
        <end position="1111"/>
    </location>
</feature>
<dbReference type="FunFam" id="2.60.40.10:FF:000028">
    <property type="entry name" value="Neuronal cell adhesion molecule"/>
    <property type="match status" value="1"/>
</dbReference>
<feature type="domain" description="Ig-like" evidence="11">
    <location>
        <begin position="32"/>
        <end position="127"/>
    </location>
</feature>
<dbReference type="PROSITE" id="PS50835">
    <property type="entry name" value="IG_LIKE"/>
    <property type="match status" value="5"/>
</dbReference>
<dbReference type="InterPro" id="IPR013098">
    <property type="entry name" value="Ig_I-set"/>
</dbReference>
<evidence type="ECO:0000256" key="9">
    <source>
        <dbReference type="SAM" id="MobiDB-lite"/>
    </source>
</evidence>
<evidence type="ECO:0000256" key="1">
    <source>
        <dbReference type="ARBA" id="ARBA00004167"/>
    </source>
</evidence>
<dbReference type="SMART" id="SM00409">
    <property type="entry name" value="IG"/>
    <property type="match status" value="5"/>
</dbReference>
<dbReference type="OMA" id="QIRYAKX"/>
<dbReference type="PROSITE" id="PS50853">
    <property type="entry name" value="FN3"/>
    <property type="match status" value="3"/>
</dbReference>
<dbReference type="HOGENOM" id="CLU_253204_0_0_1"/>
<dbReference type="Pfam" id="PF00041">
    <property type="entry name" value="fn3"/>
    <property type="match status" value="2"/>
</dbReference>
<evidence type="ECO:0000256" key="2">
    <source>
        <dbReference type="ARBA" id="ARBA00022692"/>
    </source>
</evidence>
<sequence>MRQQCEGVGQLRLRQQLAATYLVKLVTQLRPPRITEHPADLVVAKNEPAMLNCQADGKQPVTIEWYKDGELVRTHPADPKSHRVLLPSGSLFFLKVVQGKKEQDAGTYWCVARNDGGHVFSKNATLEIAVLRDDFRLSPKNLHVSVGDTAILECVPPRGHPEPSVKWKKNNDLLVFPINRMQIEENGNLVINDVRQGDSGRYFCVAENMVGIRESVPALLSVHVKPFLMKPPEDITSIANENVLFECKVGGDPAPNIIWRRQDGKMPIGRAQIQEDKSLQIQHVTPADEGLYICEAENPVGTVSASATLTVHSRPTFLVSPRDQRIGLNGIASFECVTTGNPPPSVFWTKEGNQVLMFPGQPHGRFSVTAEGELKISGVRREDEGYYVCSALSVAGSSMAKAYLEVTAMADVPPPIIRVGPANQTLPVKTAAMLPCQSSGNPTPMISWSMNGDPINGNDPRITVLDSGTLQIDDLQLSDSGLYTCTASSESGETSWSASLSVESPTNPNIIFHRTSDLSLFPGAPVKPFASNITETSLVLTWKRIPKMVGLIVESFSSDLQSGWVIVAHRISGDTYLVQNLRPDTSYVFLVRAENSYGLGEPSPVSEVYRTLGLHRSVPDFDLDEARIRLGNNVVELKNVKAISSTEIRLLWNIKSAENYVEGFYIRFRDMSGGSQKYNMVTVLNAGASSYVVINLRKFTKYEFFLVPFYKTVDGMPSNSKSEQTLEDVPSAPPDNVQIRIVNLTSAIIRWAPPPPQHRNGILLGYQIHIKGNGSVLHSNLSTNATSTSVSLYNLTVGALYTVRSVAYTRVGLGPFSAPIVLRMDPTLLQMTEHSNGSLTQTLHDIARQPWFIVMIGGLIFLVLGVFCIMLFLKRRAAKKKALSTSLTAEELTRANLNARNTVWIERGWAPPDIDKDGNLSETKLLNCTNNDDNNVPDYAEVDTRSLKTFYKKETTPVLAPYATTTLINSVQKRLNMPDADHGFIPIPHGKDSRTSGSDDSCVKTELSSDTNHTDSRSNAECLLEQSEAASPTSDSSSYIMDENGLILHKNRYKPPLRTSTNTKPTMMPSMSQTLSRSSVSSNGPHVGIQSPLMTKRPQMSSPRALPNDLERGPTPPMRLISQQNMIPGTSSFPVMDRAIQSSLPSLISEPTGKGQYMAHRSPFRMDFAGACQLKPGHIDPTPEYSDIDHYAQTSVTTPESSIAAGDLDCVSASMMGNWNCVTDNSQSSCTSARSSVASSSDGSFYTEADFANAVVRAAENAGLRVDGSMVTDPNLRGKRQLPRYAKSRSPYSTDSNYSTTRDQPYFMAKANRKKPFPDNSQKSSQDEPPTYSKPIYPTMGLRTSSLPDSQELNPYLSLRRKAERGQNPSYGHSSNHLPINNTMSHILDHSKNSSKPAVRTVVMTHGKAADNFQETSAV</sequence>
<dbReference type="InterPro" id="IPR003599">
    <property type="entry name" value="Ig_sub"/>
</dbReference>
<name>T1JDC0_STRMM</name>
<keyword evidence="5 10" id="KW-1133">Transmembrane helix</keyword>
<dbReference type="SUPFAM" id="SSF48726">
    <property type="entry name" value="Immunoglobulin"/>
    <property type="match status" value="5"/>
</dbReference>
<dbReference type="EMBL" id="JH432102">
    <property type="status" value="NOT_ANNOTATED_CDS"/>
    <property type="molecule type" value="Genomic_DNA"/>
</dbReference>
<dbReference type="InterPro" id="IPR007110">
    <property type="entry name" value="Ig-like_dom"/>
</dbReference>
<accession>T1JDC0</accession>
<dbReference type="InterPro" id="IPR013106">
    <property type="entry name" value="Ig_V-set"/>
</dbReference>
<dbReference type="FunFam" id="2.60.40.10:FF:001167">
    <property type="entry name" value="Roundabout 2, isoform B"/>
    <property type="match status" value="1"/>
</dbReference>
<feature type="domain" description="Ig-like" evidence="11">
    <location>
        <begin position="414"/>
        <end position="501"/>
    </location>
</feature>
<organism evidence="13 14">
    <name type="scientific">Strigamia maritima</name>
    <name type="common">European centipede</name>
    <name type="synonym">Geophilus maritimus</name>
    <dbReference type="NCBI Taxonomy" id="126957"/>
    <lineage>
        <taxon>Eukaryota</taxon>
        <taxon>Metazoa</taxon>
        <taxon>Ecdysozoa</taxon>
        <taxon>Arthropoda</taxon>
        <taxon>Myriapoda</taxon>
        <taxon>Chilopoda</taxon>
        <taxon>Pleurostigmophora</taxon>
        <taxon>Geophilomorpha</taxon>
        <taxon>Linotaeniidae</taxon>
        <taxon>Strigamia</taxon>
    </lineage>
</organism>
<feature type="domain" description="Fibronectin type-III" evidence="12">
    <location>
        <begin position="733"/>
        <end position="827"/>
    </location>
</feature>
<keyword evidence="14" id="KW-1185">Reference proteome</keyword>
<evidence type="ECO:0000256" key="5">
    <source>
        <dbReference type="ARBA" id="ARBA00022989"/>
    </source>
</evidence>
<evidence type="ECO:0000256" key="3">
    <source>
        <dbReference type="ARBA" id="ARBA00022729"/>
    </source>
</evidence>
<reference evidence="13" key="2">
    <citation type="submission" date="2015-02" db="UniProtKB">
        <authorList>
            <consortium name="EnsemblMetazoa"/>
        </authorList>
    </citation>
    <scope>IDENTIFICATION</scope>
</reference>
<dbReference type="CDD" id="cd00063">
    <property type="entry name" value="FN3"/>
    <property type="match status" value="3"/>
</dbReference>
<keyword evidence="8" id="KW-0393">Immunoglobulin domain</keyword>
<evidence type="ECO:0008006" key="15">
    <source>
        <dbReference type="Google" id="ProtNLM"/>
    </source>
</evidence>